<evidence type="ECO:0000313" key="1">
    <source>
        <dbReference type="EMBL" id="RUP77179.1"/>
    </source>
</evidence>
<proteinExistence type="predicted"/>
<comment type="caution">
    <text evidence="1">The sequence shown here is derived from an EMBL/GenBank/DDBJ whole genome shotgun (WGS) entry which is preliminary data.</text>
</comment>
<dbReference type="EMBL" id="RAHC01000003">
    <property type="protein sequence ID" value="RUP77179.1"/>
    <property type="molecule type" value="Genomic_DNA"/>
</dbReference>
<evidence type="ECO:0000313" key="2">
    <source>
        <dbReference type="Proteomes" id="UP000274545"/>
    </source>
</evidence>
<protein>
    <submittedName>
        <fullName evidence="1">Uncharacterized protein</fullName>
    </submittedName>
</protein>
<dbReference type="Proteomes" id="UP000274545">
    <property type="component" value="Unassembled WGS sequence"/>
</dbReference>
<dbReference type="AlphaFoldDB" id="A0A3S0TY83"/>
<name>A0A3S0TY83_9MOLU</name>
<accession>A0A3S0TY83</accession>
<gene>
    <name evidence="1" type="ORF">D6D54_04415</name>
</gene>
<dbReference type="RefSeq" id="WP_127092872.1">
    <property type="nucleotide sequence ID" value="NZ_RAHC01000003.1"/>
</dbReference>
<sequence>MSYCISDYLNEKWINNKALKISNKDIIYAQIDSDNENWELILYLKFGNEERWVGNVLLPTNFDLNFKWYEIDEIKGLIDDYLEDEEADYEVINYE</sequence>
<organism evidence="1 2">
    <name type="scientific">Spiroplasma poulsonii</name>
    <dbReference type="NCBI Taxonomy" id="2138"/>
    <lineage>
        <taxon>Bacteria</taxon>
        <taxon>Bacillati</taxon>
        <taxon>Mycoplasmatota</taxon>
        <taxon>Mollicutes</taxon>
        <taxon>Entomoplasmatales</taxon>
        <taxon>Spiroplasmataceae</taxon>
        <taxon>Spiroplasma</taxon>
    </lineage>
</organism>
<reference evidence="1 2" key="1">
    <citation type="journal article" date="2019" name="Genome Biol. Evol.">
        <title>Toxin and genome evolution in a Drosophila defensive symbiosis.</title>
        <authorList>
            <person name="Ballinger M.J."/>
            <person name="Gawryluk R.M."/>
            <person name="Perlman S.J."/>
        </authorList>
    </citation>
    <scope>NUCLEOTIDE SEQUENCE [LARGE SCALE GENOMIC DNA]</scope>
    <source>
        <strain evidence="2">sNeo</strain>
    </source>
</reference>